<dbReference type="RefSeq" id="WP_252581286.1">
    <property type="nucleotide sequence ID" value="NZ_CP071527.1"/>
</dbReference>
<organism evidence="1 2">
    <name type="scientific">Legionella lytica</name>
    <dbReference type="NCBI Taxonomy" id="96232"/>
    <lineage>
        <taxon>Bacteria</taxon>
        <taxon>Pseudomonadati</taxon>
        <taxon>Pseudomonadota</taxon>
        <taxon>Gammaproteobacteria</taxon>
        <taxon>Legionellales</taxon>
        <taxon>Legionellaceae</taxon>
        <taxon>Legionella</taxon>
    </lineage>
</organism>
<dbReference type="EMBL" id="CP071527">
    <property type="protein sequence ID" value="USQ14660.1"/>
    <property type="molecule type" value="Genomic_DNA"/>
</dbReference>
<reference evidence="1" key="1">
    <citation type="submission" date="2021-03" db="EMBL/GenBank/DDBJ databases">
        <title>Legionella lytica PCM 2298.</title>
        <authorList>
            <person name="Koper P."/>
        </authorList>
    </citation>
    <scope>NUCLEOTIDE SEQUENCE</scope>
    <source>
        <strain evidence="1">PCM 2298</strain>
    </source>
</reference>
<gene>
    <name evidence="1" type="ORF">J2N86_04975</name>
</gene>
<dbReference type="Proteomes" id="UP001057474">
    <property type="component" value="Chromosome"/>
</dbReference>
<proteinExistence type="predicted"/>
<evidence type="ECO:0000313" key="2">
    <source>
        <dbReference type="Proteomes" id="UP001057474"/>
    </source>
</evidence>
<protein>
    <submittedName>
        <fullName evidence="1">Uncharacterized protein</fullName>
    </submittedName>
</protein>
<accession>A0ABY4YBR9</accession>
<sequence>MPNLRALNDKLKSEFAIKHPPPEFTLEEMQLMDEVAAQWRDRFNKISFSGRDAIMLGFFRSPEFKQLCESPGLIKKLIAAESNLNHLDDTAYPRIQSGSINLTLGSILKFGLPMAASTDYLRIGTENIDKGILNNHPDPANARLGLAVNREKRYQENTLPALQAIANEVNISHEFAQEESQPEWKKNLAGRWGAICGSLLPLNDTMKGQVINVPGYANSSMIDQAHWWMSKTLGAADGNSKVPVNRFFIEQKNESECYAGPPIKECTEACFIPSKYKNLNALTAHFLNEHLLLDEWFGHMVTDRAHLESLIFAEYPEYVFSDGSKYKMRDIIGALCEKAQANPEQYKDAIDQLNLRLGRVEDHLATLNVPLLNVQAEVLQQYHLKAKAEPSLAGAAREVSLVVQGQANTSSKALVISEEQASGILASITSIFNAFGKAVQAAWESMKEFAFGSENDRGSKL</sequence>
<evidence type="ECO:0000313" key="1">
    <source>
        <dbReference type="EMBL" id="USQ14660.1"/>
    </source>
</evidence>
<name>A0ABY4YBR9_9GAMM</name>
<keyword evidence="2" id="KW-1185">Reference proteome</keyword>